<keyword evidence="3 6" id="KW-0812">Transmembrane</keyword>
<dbReference type="GO" id="GO:0016020">
    <property type="term" value="C:membrane"/>
    <property type="evidence" value="ECO:0007669"/>
    <property type="project" value="UniProtKB-SubCell"/>
</dbReference>
<keyword evidence="4 6" id="KW-1133">Transmembrane helix</keyword>
<name>A0A7N0T2A8_KALFE</name>
<protein>
    <recommendedName>
        <fullName evidence="6">Protein DETOXIFICATION</fullName>
    </recommendedName>
    <alternativeName>
        <fullName evidence="6">Multidrug and toxic compound extrusion protein</fullName>
    </alternativeName>
</protein>
<comment type="caution">
    <text evidence="6">Lacks conserved residue(s) required for the propagation of feature annotation.</text>
</comment>
<dbReference type="CDD" id="cd13132">
    <property type="entry name" value="MATE_eukaryotic"/>
    <property type="match status" value="1"/>
</dbReference>
<comment type="subcellular location">
    <subcellularLocation>
        <location evidence="1">Membrane</location>
        <topology evidence="1">Multi-pass membrane protein</topology>
    </subcellularLocation>
</comment>
<dbReference type="EnsemblPlants" id="Kaladp0018s0276.1.v1.1">
    <property type="protein sequence ID" value="Kaladp0018s0276.1.v1.1"/>
    <property type="gene ID" value="Kaladp0018s0276.v1.1"/>
</dbReference>
<evidence type="ECO:0000313" key="8">
    <source>
        <dbReference type="Proteomes" id="UP000594263"/>
    </source>
</evidence>
<evidence type="ECO:0000256" key="2">
    <source>
        <dbReference type="ARBA" id="ARBA00010199"/>
    </source>
</evidence>
<proteinExistence type="inferred from homology"/>
<dbReference type="OMA" id="GMMLSEW"/>
<keyword evidence="5 6" id="KW-0472">Membrane</keyword>
<reference evidence="7" key="1">
    <citation type="submission" date="2021-01" db="UniProtKB">
        <authorList>
            <consortium name="EnsemblPlants"/>
        </authorList>
    </citation>
    <scope>IDENTIFICATION</scope>
</reference>
<keyword evidence="8" id="KW-1185">Reference proteome</keyword>
<dbReference type="AlphaFoldDB" id="A0A7N0T2A8"/>
<dbReference type="GO" id="GO:0015297">
    <property type="term" value="F:antiporter activity"/>
    <property type="evidence" value="ECO:0007669"/>
    <property type="project" value="InterPro"/>
</dbReference>
<feature type="transmembrane region" description="Helical" evidence="6">
    <location>
        <begin position="185"/>
        <end position="207"/>
    </location>
</feature>
<feature type="transmembrane region" description="Helical" evidence="6">
    <location>
        <begin position="73"/>
        <end position="96"/>
    </location>
</feature>
<feature type="transmembrane region" description="Helical" evidence="6">
    <location>
        <begin position="447"/>
        <end position="467"/>
    </location>
</feature>
<comment type="similarity">
    <text evidence="2 6">Belongs to the multi antimicrobial extrusion (MATE) (TC 2.A.66.1) family.</text>
</comment>
<feature type="transmembrane region" description="Helical" evidence="6">
    <location>
        <begin position="473"/>
        <end position="495"/>
    </location>
</feature>
<feature type="transmembrane region" description="Helical" evidence="6">
    <location>
        <begin position="372"/>
        <end position="394"/>
    </location>
</feature>
<sequence length="538" mass="57796">MVCRKPNQLISMPPTTAADALHQKQSGSTISQVVVEMRKIGDISIPVMVVSFITYLKNMTLVMFMGQLGSLELAGGALAIGFTNITGYSVLSGLSMGMEPLCSQAFGSNNHSLLRATLRRTILMLLATSIPISFLWLNIKPLLLLLHQDPEIVETAAMFCRFAAPDLAALSLLHPLRICLRCKGVTWPLMWCNSLSLLLHFPITYALTFTLQLGLHGLAVSTFVADFITLFSLIIYLSINANKLPNQKGEGEEEEEEEEEAAPLYKPLITPSRSRAAAELTVAALISFDKDWIALLKFSIPSCLGVCLEWWWYELMTLLAGYLRNPRVTLATCGILIQTTSLLYTLPNALSSAASTRVGTELGAGNPGRARLASAVATTLSAVASILGLMWTTLGREMWARLFTDDPEILELTMTVLPLIGLCELANCPQTTGCGVLRGCGRPGVGAGINLVAFYVVGGPVALGLGFVMGLGLMGLCCGLLAAQVCCFIGMLAVLGRTDWEMQSAVARELVGLDMGADCGIIAIDLFKDVEQGAHVCT</sequence>
<dbReference type="Pfam" id="PF01554">
    <property type="entry name" value="MatE"/>
    <property type="match status" value="2"/>
</dbReference>
<dbReference type="InterPro" id="IPR045069">
    <property type="entry name" value="MATE_euk"/>
</dbReference>
<dbReference type="PANTHER" id="PTHR11206">
    <property type="entry name" value="MULTIDRUG RESISTANCE PROTEIN"/>
    <property type="match status" value="1"/>
</dbReference>
<evidence type="ECO:0000313" key="7">
    <source>
        <dbReference type="EnsemblPlants" id="Kaladp0018s0276.1.v1.1"/>
    </source>
</evidence>
<evidence type="ECO:0000256" key="4">
    <source>
        <dbReference type="ARBA" id="ARBA00022989"/>
    </source>
</evidence>
<feature type="transmembrane region" description="Helical" evidence="6">
    <location>
        <begin position="117"/>
        <end position="136"/>
    </location>
</feature>
<accession>A0A7N0T2A8</accession>
<evidence type="ECO:0000256" key="5">
    <source>
        <dbReference type="ARBA" id="ARBA00023136"/>
    </source>
</evidence>
<dbReference type="InterPro" id="IPR002528">
    <property type="entry name" value="MATE_fam"/>
</dbReference>
<dbReference type="Gramene" id="Kaladp0018s0276.1.v1.1">
    <property type="protein sequence ID" value="Kaladp0018s0276.1.v1.1"/>
    <property type="gene ID" value="Kaladp0018s0276.v1.1"/>
</dbReference>
<dbReference type="Proteomes" id="UP000594263">
    <property type="component" value="Unplaced"/>
</dbReference>
<evidence type="ECO:0000256" key="6">
    <source>
        <dbReference type="RuleBase" id="RU004914"/>
    </source>
</evidence>
<organism evidence="7 8">
    <name type="scientific">Kalanchoe fedtschenkoi</name>
    <name type="common">Lavender scallops</name>
    <name type="synonym">South American air plant</name>
    <dbReference type="NCBI Taxonomy" id="63787"/>
    <lineage>
        <taxon>Eukaryota</taxon>
        <taxon>Viridiplantae</taxon>
        <taxon>Streptophyta</taxon>
        <taxon>Embryophyta</taxon>
        <taxon>Tracheophyta</taxon>
        <taxon>Spermatophyta</taxon>
        <taxon>Magnoliopsida</taxon>
        <taxon>eudicotyledons</taxon>
        <taxon>Gunneridae</taxon>
        <taxon>Pentapetalae</taxon>
        <taxon>Saxifragales</taxon>
        <taxon>Crassulaceae</taxon>
        <taxon>Kalanchoe</taxon>
    </lineage>
</organism>
<evidence type="ECO:0000256" key="1">
    <source>
        <dbReference type="ARBA" id="ARBA00004141"/>
    </source>
</evidence>
<dbReference type="GO" id="GO:1990961">
    <property type="term" value="P:xenobiotic detoxification by transmembrane export across the plasma membrane"/>
    <property type="evidence" value="ECO:0007669"/>
    <property type="project" value="InterPro"/>
</dbReference>
<feature type="transmembrane region" description="Helical" evidence="6">
    <location>
        <begin position="213"/>
        <end position="239"/>
    </location>
</feature>
<feature type="transmembrane region" description="Helical" evidence="6">
    <location>
        <begin position="156"/>
        <end position="173"/>
    </location>
</feature>
<dbReference type="GO" id="GO:0042910">
    <property type="term" value="F:xenobiotic transmembrane transporter activity"/>
    <property type="evidence" value="ECO:0007669"/>
    <property type="project" value="InterPro"/>
</dbReference>
<feature type="transmembrane region" description="Helical" evidence="6">
    <location>
        <begin position="47"/>
        <end position="67"/>
    </location>
</feature>
<evidence type="ECO:0000256" key="3">
    <source>
        <dbReference type="ARBA" id="ARBA00022692"/>
    </source>
</evidence>